<dbReference type="Pfam" id="PF13912">
    <property type="entry name" value="zf-C2H2_6"/>
    <property type="match status" value="2"/>
</dbReference>
<evidence type="ECO:0000256" key="4">
    <source>
        <dbReference type="ARBA" id="ARBA00022771"/>
    </source>
</evidence>
<dbReference type="GO" id="GO:0008270">
    <property type="term" value="F:zinc ion binding"/>
    <property type="evidence" value="ECO:0007669"/>
    <property type="project" value="UniProtKB-KW"/>
</dbReference>
<name>A0A7M7GHB5_STRPU</name>
<dbReference type="InParanoid" id="A0A7M7GHB5"/>
<keyword evidence="2" id="KW-0479">Metal-binding</keyword>
<organism evidence="10 11">
    <name type="scientific">Strongylocentrotus purpuratus</name>
    <name type="common">Purple sea urchin</name>
    <dbReference type="NCBI Taxonomy" id="7668"/>
    <lineage>
        <taxon>Eukaryota</taxon>
        <taxon>Metazoa</taxon>
        <taxon>Echinodermata</taxon>
        <taxon>Eleutherozoa</taxon>
        <taxon>Echinozoa</taxon>
        <taxon>Echinoidea</taxon>
        <taxon>Euechinoidea</taxon>
        <taxon>Echinacea</taxon>
        <taxon>Camarodonta</taxon>
        <taxon>Echinidea</taxon>
        <taxon>Strongylocentrotidae</taxon>
        <taxon>Strongylocentrotus</taxon>
    </lineage>
</organism>
<keyword evidence="11" id="KW-1185">Reference proteome</keyword>
<dbReference type="RefSeq" id="XP_003727041.1">
    <property type="nucleotide sequence ID" value="XM_003726993.3"/>
</dbReference>
<dbReference type="InterPro" id="IPR013087">
    <property type="entry name" value="Znf_C2H2_type"/>
</dbReference>
<reference evidence="11" key="1">
    <citation type="submission" date="2015-02" db="EMBL/GenBank/DDBJ databases">
        <title>Genome sequencing for Strongylocentrotus purpuratus.</title>
        <authorList>
            <person name="Murali S."/>
            <person name="Liu Y."/>
            <person name="Vee V."/>
            <person name="English A."/>
            <person name="Wang M."/>
            <person name="Skinner E."/>
            <person name="Han Y."/>
            <person name="Muzny D.M."/>
            <person name="Worley K.C."/>
            <person name="Gibbs R.A."/>
        </authorList>
    </citation>
    <scope>NUCLEOTIDE SEQUENCE</scope>
</reference>
<dbReference type="InterPro" id="IPR050331">
    <property type="entry name" value="Zinc_finger"/>
</dbReference>
<keyword evidence="4 7" id="KW-0863">Zinc-finger</keyword>
<protein>
    <recommendedName>
        <fullName evidence="9">C2H2-type domain-containing protein</fullName>
    </recommendedName>
</protein>
<comment type="subcellular location">
    <subcellularLocation>
        <location evidence="1">Nucleus</location>
    </subcellularLocation>
</comment>
<dbReference type="GO" id="GO:0003700">
    <property type="term" value="F:DNA-binding transcription factor activity"/>
    <property type="evidence" value="ECO:0000318"/>
    <property type="project" value="GO_Central"/>
</dbReference>
<feature type="domain" description="C2H2-type" evidence="9">
    <location>
        <begin position="901"/>
        <end position="924"/>
    </location>
</feature>
<dbReference type="PROSITE" id="PS50157">
    <property type="entry name" value="ZINC_FINGER_C2H2_2"/>
    <property type="match status" value="10"/>
</dbReference>
<keyword evidence="5" id="KW-0862">Zinc</keyword>
<evidence type="ECO:0000313" key="10">
    <source>
        <dbReference type="EnsemblMetazoa" id="XP_003727041"/>
    </source>
</evidence>
<proteinExistence type="predicted"/>
<evidence type="ECO:0000256" key="8">
    <source>
        <dbReference type="SAM" id="MobiDB-lite"/>
    </source>
</evidence>
<dbReference type="Proteomes" id="UP000007110">
    <property type="component" value="Unassembled WGS sequence"/>
</dbReference>
<keyword evidence="3" id="KW-0677">Repeat</keyword>
<feature type="compositionally biased region" description="Basic and acidic residues" evidence="8">
    <location>
        <begin position="557"/>
        <end position="574"/>
    </location>
</feature>
<dbReference type="OrthoDB" id="8191639at2759"/>
<feature type="domain" description="C2H2-type" evidence="9">
    <location>
        <begin position="786"/>
        <end position="815"/>
    </location>
</feature>
<feature type="region of interest" description="Disordered" evidence="8">
    <location>
        <begin position="1"/>
        <end position="84"/>
    </location>
</feature>
<dbReference type="InterPro" id="IPR036236">
    <property type="entry name" value="Znf_C2H2_sf"/>
</dbReference>
<dbReference type="AlphaFoldDB" id="A0A7M7GHB5"/>
<evidence type="ECO:0000256" key="7">
    <source>
        <dbReference type="PROSITE-ProRule" id="PRU00042"/>
    </source>
</evidence>
<dbReference type="PANTHER" id="PTHR16515:SF49">
    <property type="entry name" value="GASTRULA ZINC FINGER PROTEIN XLCGF49.1-LIKE-RELATED"/>
    <property type="match status" value="1"/>
</dbReference>
<feature type="domain" description="C2H2-type" evidence="9">
    <location>
        <begin position="873"/>
        <end position="900"/>
    </location>
</feature>
<feature type="region of interest" description="Disordered" evidence="8">
    <location>
        <begin position="328"/>
        <end position="375"/>
    </location>
</feature>
<dbReference type="SUPFAM" id="SSF57667">
    <property type="entry name" value="beta-beta-alpha zinc fingers"/>
    <property type="match status" value="5"/>
</dbReference>
<dbReference type="PANTHER" id="PTHR16515">
    <property type="entry name" value="PR DOMAIN ZINC FINGER PROTEIN"/>
    <property type="match status" value="1"/>
</dbReference>
<dbReference type="KEGG" id="spu:100893693"/>
<feature type="domain" description="C2H2-type" evidence="9">
    <location>
        <begin position="649"/>
        <end position="673"/>
    </location>
</feature>
<evidence type="ECO:0000259" key="9">
    <source>
        <dbReference type="PROSITE" id="PS50157"/>
    </source>
</evidence>
<feature type="compositionally biased region" description="Acidic residues" evidence="8">
    <location>
        <begin position="356"/>
        <end position="366"/>
    </location>
</feature>
<dbReference type="GO" id="GO:0006357">
    <property type="term" value="P:regulation of transcription by RNA polymerase II"/>
    <property type="evidence" value="ECO:0000318"/>
    <property type="project" value="GO_Central"/>
</dbReference>
<dbReference type="Gene3D" id="3.30.160.60">
    <property type="entry name" value="Classic Zinc Finger"/>
    <property type="match status" value="7"/>
</dbReference>
<dbReference type="GO" id="GO:0005634">
    <property type="term" value="C:nucleus"/>
    <property type="evidence" value="ECO:0007669"/>
    <property type="project" value="UniProtKB-SubCell"/>
</dbReference>
<evidence type="ECO:0000256" key="5">
    <source>
        <dbReference type="ARBA" id="ARBA00022833"/>
    </source>
</evidence>
<dbReference type="FunFam" id="3.30.160.60:FF:000038">
    <property type="entry name" value="Zinc finger protein 624"/>
    <property type="match status" value="1"/>
</dbReference>
<feature type="region of interest" description="Disordered" evidence="8">
    <location>
        <begin position="174"/>
        <end position="200"/>
    </location>
</feature>
<keyword evidence="6" id="KW-0539">Nucleus</keyword>
<dbReference type="GO" id="GO:0000978">
    <property type="term" value="F:RNA polymerase II cis-regulatory region sequence-specific DNA binding"/>
    <property type="evidence" value="ECO:0000318"/>
    <property type="project" value="GO_Central"/>
</dbReference>
<feature type="domain" description="C2H2-type" evidence="9">
    <location>
        <begin position="816"/>
        <end position="843"/>
    </location>
</feature>
<dbReference type="SMART" id="SM00355">
    <property type="entry name" value="ZnF_C2H2"/>
    <property type="match status" value="15"/>
</dbReference>
<accession>A0A7M7GHB5</accession>
<evidence type="ECO:0000256" key="1">
    <source>
        <dbReference type="ARBA" id="ARBA00004123"/>
    </source>
</evidence>
<reference evidence="10" key="2">
    <citation type="submission" date="2021-01" db="UniProtKB">
        <authorList>
            <consortium name="EnsemblMetazoa"/>
        </authorList>
    </citation>
    <scope>IDENTIFICATION</scope>
</reference>
<evidence type="ECO:0000313" key="11">
    <source>
        <dbReference type="Proteomes" id="UP000007110"/>
    </source>
</evidence>
<feature type="compositionally biased region" description="Basic and acidic residues" evidence="8">
    <location>
        <begin position="63"/>
        <end position="84"/>
    </location>
</feature>
<evidence type="ECO:0000256" key="6">
    <source>
        <dbReference type="ARBA" id="ARBA00023242"/>
    </source>
</evidence>
<dbReference type="Pfam" id="PF00096">
    <property type="entry name" value="zf-C2H2"/>
    <property type="match status" value="4"/>
</dbReference>
<feature type="domain" description="C2H2-type" evidence="9">
    <location>
        <begin position="927"/>
        <end position="955"/>
    </location>
</feature>
<feature type="domain" description="C2H2-type" evidence="9">
    <location>
        <begin position="757"/>
        <end position="784"/>
    </location>
</feature>
<dbReference type="GeneID" id="100893693"/>
<evidence type="ECO:0000256" key="3">
    <source>
        <dbReference type="ARBA" id="ARBA00022737"/>
    </source>
</evidence>
<feature type="domain" description="C2H2-type" evidence="9">
    <location>
        <begin position="844"/>
        <end position="872"/>
    </location>
</feature>
<dbReference type="PROSITE" id="PS00028">
    <property type="entry name" value="ZINC_FINGER_C2H2_1"/>
    <property type="match status" value="10"/>
</dbReference>
<feature type="region of interest" description="Disordered" evidence="8">
    <location>
        <begin position="557"/>
        <end position="584"/>
    </location>
</feature>
<feature type="domain" description="C2H2-type" evidence="9">
    <location>
        <begin position="106"/>
        <end position="134"/>
    </location>
</feature>
<evidence type="ECO:0000256" key="2">
    <source>
        <dbReference type="ARBA" id="ARBA00022723"/>
    </source>
</evidence>
<feature type="compositionally biased region" description="Basic and acidic residues" evidence="8">
    <location>
        <begin position="16"/>
        <end position="56"/>
    </location>
</feature>
<feature type="domain" description="C2H2-type" evidence="9">
    <location>
        <begin position="675"/>
        <end position="694"/>
    </location>
</feature>
<dbReference type="EnsemblMetazoa" id="XM_003726993">
    <property type="protein sequence ID" value="XP_003727041"/>
    <property type="gene ID" value="LOC100893693"/>
</dbReference>
<sequence length="999" mass="112414">MDLSPPRAQTQSKSSETTRKTKEDGDRCRKSGLECVKKDQDQEQGHQTEKTQDGRLKSGHQPTTDEHHRSSSSERPVKDSQEDKVVVTINKDGLMLRVLLSDRVPYMCPLCGWTFTHAASLKQHGEDIHGYEEAEKMQNGGRGNEIIITKSMVDQSNVLESCFLKDVYLPGEDEHGQDNAKPAIQQNSNICIPKGSTPEKVAHKEKVARRGEVSDNGKVAVKDKNSRSKKVAPKGTVAVKVKFAVKEKAADKEKVTHNRKIAHNERKERMVVKLLMNSKGFTKDTRDASDSSNVLIGAETRIVSAKSSELHVGAASLLLQAMNRKKEVDDEVEKQSSSRKNVSAVDGSPSGGSLPSDEEDAMTEEEEKGKEKRKRRKYRPKCSICGFKCDSTAQRYVHSAQEHKLFRNAVEASFYMPKHQGQPQGAGDSLQTDQTRTGTVQHEVLHKCTHCTSFSFDKDTLKAHLDSHCGGVDGVKCRLCRGAIGLWDNDRCEELEALSAKLQEIEDDDQGSGWDRISFSKDGSWSWTETTSCDRRSVEGDGGGDAAMFKATAAADDKCNDTEDRDASQGDSKRQQNKVTPKSRRVKAYPPFVSSCYECGEKFFFRAHAMNHYHHAHRSITCKDCNAVVPTLTALISHSMQKHRTRGVFRCAQCNQAFHTAGKLHYHLEGHLGLFKCNTCGKSFMTLNNLDLHKANYCPGSEVLTPSEKRFRVRGKKPITCPICRVEFVRKNSFHKHMVQWHQDQAAVMPLKKTPQLICEKCGKFYSNSTSLKTHMQSHTSENIIVACPFPGCLKTFRCDKNLRMHAQIHQKDREYICELCGKRLKSYPSLKSHRIRHLGVLPYKCRYCGKGFLESRKRIQHERGVHTGDCEHKCDVCGKGYATATGLKTHRNIHSSLRPFNCNDCESSFVDRFSLKSHQRTHTKPFRCEHCSEGFAQKGGRRRHLSRVHGIFEPVQRFRTQIFTPASSSLQLQGVTEPNEDLVVTQPILEEDVSIQII</sequence>